<dbReference type="Gene3D" id="1.10.8.60">
    <property type="match status" value="1"/>
</dbReference>
<dbReference type="HOGENOM" id="CLU_000445_0_0_0"/>
<protein>
    <submittedName>
        <fullName evidence="5">Putative two component, sigma54 specific, transcriptional regulator, Fis family</fullName>
    </submittedName>
</protein>
<dbReference type="PROSITE" id="PS50045">
    <property type="entry name" value="SIGMA54_INTERACT_4"/>
    <property type="match status" value="1"/>
</dbReference>
<name>D5EIT4_CORAD</name>
<feature type="domain" description="Response regulatory" evidence="4">
    <location>
        <begin position="4"/>
        <end position="118"/>
    </location>
</feature>
<evidence type="ECO:0000259" key="4">
    <source>
        <dbReference type="PROSITE" id="PS50110"/>
    </source>
</evidence>
<evidence type="ECO:0000313" key="5">
    <source>
        <dbReference type="EMBL" id="ADE54333.1"/>
    </source>
</evidence>
<dbReference type="InterPro" id="IPR002078">
    <property type="entry name" value="Sigma_54_int"/>
</dbReference>
<dbReference type="GO" id="GO:0000160">
    <property type="term" value="P:phosphorelay signal transduction system"/>
    <property type="evidence" value="ECO:0007669"/>
    <property type="project" value="InterPro"/>
</dbReference>
<gene>
    <name evidence="5" type="ordered locus">Caka_1313</name>
</gene>
<sequence length="432" mass="48441">MAGRILVLDDEENYAEMLRDLLQEHNYRVDMATRPERAIDQLEDIPYDLVISDYKMPVMDGADFLQRARELYPNLPVILVSGLMNTPELVKVANMGVTLVMEKPLDTDKFLGEVAKFSTPMTAEEREELLRNNDSGQVGSQILTYPEEPRFFNATSDNSKRFLHDLWNLSQHSTHLFLWEPKGGDGSLAVKDLSAWSGNLDLPIKDYPSLASLLTAGADNLEYDLLQKDQSNVAIVRLESKEEIARLTQFMNDAAWDANNPQRLIGLLTEGMAEGDFVQAAGDLGVVIPALSARPSDLAGYIRRYNRLACDRQGKPNCLEMTNELLFALLSYGWPGNCQEVQEVLTAVVEASEDARLGLEQFERLQQFELPRPLERVGRFMKLFQIGALERELGRLDGDLSRLGRDLELDPSPISATELAELPLLDNNLGAL</sequence>
<keyword evidence="6" id="KW-1185">Reference proteome</keyword>
<dbReference type="OrthoDB" id="9763484at2"/>
<keyword evidence="1 2" id="KW-0597">Phosphoprotein</keyword>
<evidence type="ECO:0000259" key="3">
    <source>
        <dbReference type="PROSITE" id="PS50045"/>
    </source>
</evidence>
<dbReference type="KEGG" id="caa:Caka_1313"/>
<evidence type="ECO:0000256" key="1">
    <source>
        <dbReference type="ARBA" id="ARBA00022553"/>
    </source>
</evidence>
<dbReference type="GO" id="GO:0005524">
    <property type="term" value="F:ATP binding"/>
    <property type="evidence" value="ECO:0007669"/>
    <property type="project" value="InterPro"/>
</dbReference>
<dbReference type="InterPro" id="IPR050595">
    <property type="entry name" value="Bact_response_regulator"/>
</dbReference>
<accession>D5EIT4</accession>
<dbReference type="Gene3D" id="3.40.50.2300">
    <property type="match status" value="1"/>
</dbReference>
<feature type="modified residue" description="4-aspartylphosphate" evidence="2">
    <location>
        <position position="53"/>
    </location>
</feature>
<dbReference type="GO" id="GO:0006355">
    <property type="term" value="P:regulation of DNA-templated transcription"/>
    <property type="evidence" value="ECO:0007669"/>
    <property type="project" value="InterPro"/>
</dbReference>
<organism evidence="5 6">
    <name type="scientific">Coraliomargarita akajimensis (strain DSM 45221 / IAM 15411 / JCM 23193 / KCTC 12865 / 04OKA010-24)</name>
    <dbReference type="NCBI Taxonomy" id="583355"/>
    <lineage>
        <taxon>Bacteria</taxon>
        <taxon>Pseudomonadati</taxon>
        <taxon>Verrucomicrobiota</taxon>
        <taxon>Opitutia</taxon>
        <taxon>Puniceicoccales</taxon>
        <taxon>Coraliomargaritaceae</taxon>
        <taxon>Coraliomargarita</taxon>
    </lineage>
</organism>
<feature type="domain" description="Sigma-54 factor interaction" evidence="3">
    <location>
        <begin position="235"/>
        <end position="350"/>
    </location>
</feature>
<dbReference type="eggNOG" id="COG2204">
    <property type="taxonomic scope" value="Bacteria"/>
</dbReference>
<dbReference type="InterPro" id="IPR011006">
    <property type="entry name" value="CheY-like_superfamily"/>
</dbReference>
<dbReference type="STRING" id="583355.Caka_1313"/>
<dbReference type="Proteomes" id="UP000000925">
    <property type="component" value="Chromosome"/>
</dbReference>
<dbReference type="PANTHER" id="PTHR44591">
    <property type="entry name" value="STRESS RESPONSE REGULATOR PROTEIN 1"/>
    <property type="match status" value="1"/>
</dbReference>
<evidence type="ECO:0000256" key="2">
    <source>
        <dbReference type="PROSITE-ProRule" id="PRU00169"/>
    </source>
</evidence>
<dbReference type="CDD" id="cd00156">
    <property type="entry name" value="REC"/>
    <property type="match status" value="1"/>
</dbReference>
<dbReference type="SMART" id="SM00448">
    <property type="entry name" value="REC"/>
    <property type="match status" value="1"/>
</dbReference>
<dbReference type="Pfam" id="PF00072">
    <property type="entry name" value="Response_reg"/>
    <property type="match status" value="1"/>
</dbReference>
<dbReference type="PANTHER" id="PTHR44591:SF3">
    <property type="entry name" value="RESPONSE REGULATORY DOMAIN-CONTAINING PROTEIN"/>
    <property type="match status" value="1"/>
</dbReference>
<dbReference type="SUPFAM" id="SSF52172">
    <property type="entry name" value="CheY-like"/>
    <property type="match status" value="1"/>
</dbReference>
<dbReference type="RefSeq" id="WP_013043055.1">
    <property type="nucleotide sequence ID" value="NC_014008.1"/>
</dbReference>
<evidence type="ECO:0000313" key="6">
    <source>
        <dbReference type="Proteomes" id="UP000000925"/>
    </source>
</evidence>
<proteinExistence type="predicted"/>
<dbReference type="EMBL" id="CP001998">
    <property type="protein sequence ID" value="ADE54333.1"/>
    <property type="molecule type" value="Genomic_DNA"/>
</dbReference>
<dbReference type="AlphaFoldDB" id="D5EIT4"/>
<dbReference type="InterPro" id="IPR001789">
    <property type="entry name" value="Sig_transdc_resp-reg_receiver"/>
</dbReference>
<dbReference type="PROSITE" id="PS50110">
    <property type="entry name" value="RESPONSE_REGULATORY"/>
    <property type="match status" value="1"/>
</dbReference>
<reference evidence="5 6" key="1">
    <citation type="journal article" date="2010" name="Stand. Genomic Sci.">
        <title>Complete genome sequence of Coraliomargarita akajimensis type strain (04OKA010-24).</title>
        <authorList>
            <person name="Mavromatis K."/>
            <person name="Abt B."/>
            <person name="Brambilla E."/>
            <person name="Lapidus A."/>
            <person name="Copeland A."/>
            <person name="Deshpande S."/>
            <person name="Nolan M."/>
            <person name="Lucas S."/>
            <person name="Tice H."/>
            <person name="Cheng J.F."/>
            <person name="Han C."/>
            <person name="Detter J.C."/>
            <person name="Woyke T."/>
            <person name="Goodwin L."/>
            <person name="Pitluck S."/>
            <person name="Held B."/>
            <person name="Brettin T."/>
            <person name="Tapia R."/>
            <person name="Ivanova N."/>
            <person name="Mikhailova N."/>
            <person name="Pati A."/>
            <person name="Liolios K."/>
            <person name="Chen A."/>
            <person name="Palaniappan K."/>
            <person name="Land M."/>
            <person name="Hauser L."/>
            <person name="Chang Y.J."/>
            <person name="Jeffries C.D."/>
            <person name="Rohde M."/>
            <person name="Goker M."/>
            <person name="Bristow J."/>
            <person name="Eisen J.A."/>
            <person name="Markowitz V."/>
            <person name="Hugenholtz P."/>
            <person name="Klenk H.P."/>
            <person name="Kyrpides N.C."/>
        </authorList>
    </citation>
    <scope>NUCLEOTIDE SEQUENCE [LARGE SCALE GENOMIC DNA]</scope>
    <source>
        <strain evidence="6">DSM 45221 / IAM 15411 / JCM 23193 / KCTC 12865</strain>
    </source>
</reference>